<feature type="region of interest" description="Disordered" evidence="1">
    <location>
        <begin position="306"/>
        <end position="327"/>
    </location>
</feature>
<evidence type="ECO:0000313" key="2">
    <source>
        <dbReference type="EMBL" id="AKF08888.1"/>
    </source>
</evidence>
<reference evidence="2 3" key="1">
    <citation type="submission" date="2015-03" db="EMBL/GenBank/DDBJ databases">
        <title>Genome assembly of Sandaracinus amylolyticus DSM 53668.</title>
        <authorList>
            <person name="Sharma G."/>
            <person name="Subramanian S."/>
        </authorList>
    </citation>
    <scope>NUCLEOTIDE SEQUENCE [LARGE SCALE GENOMIC DNA]</scope>
    <source>
        <strain evidence="2 3">DSM 53668</strain>
    </source>
</reference>
<dbReference type="EMBL" id="CP011125">
    <property type="protein sequence ID" value="AKF08888.1"/>
    <property type="molecule type" value="Genomic_DNA"/>
</dbReference>
<sequence>MSVELHVLQRVRALVESSPGADGTGDLTDYTDVPLREGTATVELQMTEVDPQTQVQSRVEWREQIPCKRTATLTFTTNIAPTGTTADAATPAVTSALGLLLKATMGGERLGQGDTAASGSTATAINVANGSRWAAGGIMGRINSDGVPEWRPIESVSGNVVTLKKAFSAAPLDTEPLFSGATYYFTENPSSTLQFLVAGRESDDRWLLLNGQCTGAQLSLDPSGGDLPTIAWTFEFINWIASDEVLEGTITGDIGDASYSAYNPIVGCGGEMRAWVVGTSAHASSDEVDASAIEFQPSLVFTKRTSPTGDRWVPGRAGPPATGSFTEPFEDTKWFNARKNRDDYAIWYAQGHDAGATIVYDAPTVQIIAPQRVAGAAGEAAQAVQWQARRDTDVGGATTELARSPLRIHVV</sequence>
<dbReference type="KEGG" id="samy:DB32_006037"/>
<proteinExistence type="predicted"/>
<protein>
    <submittedName>
        <fullName evidence="2">Uncharacterized protein</fullName>
    </submittedName>
</protein>
<organism evidence="2 3">
    <name type="scientific">Sandaracinus amylolyticus</name>
    <dbReference type="NCBI Taxonomy" id="927083"/>
    <lineage>
        <taxon>Bacteria</taxon>
        <taxon>Pseudomonadati</taxon>
        <taxon>Myxococcota</taxon>
        <taxon>Polyangia</taxon>
        <taxon>Polyangiales</taxon>
        <taxon>Sandaracinaceae</taxon>
        <taxon>Sandaracinus</taxon>
    </lineage>
</organism>
<dbReference type="AlphaFoldDB" id="A0A0F6YKX5"/>
<dbReference type="Proteomes" id="UP000034883">
    <property type="component" value="Chromosome"/>
</dbReference>
<dbReference type="RefSeq" id="WP_053235986.1">
    <property type="nucleotide sequence ID" value="NZ_CP011125.1"/>
</dbReference>
<evidence type="ECO:0000256" key="1">
    <source>
        <dbReference type="SAM" id="MobiDB-lite"/>
    </source>
</evidence>
<evidence type="ECO:0000313" key="3">
    <source>
        <dbReference type="Proteomes" id="UP000034883"/>
    </source>
</evidence>
<dbReference type="STRING" id="927083.DB32_006037"/>
<keyword evidence="3" id="KW-1185">Reference proteome</keyword>
<accession>A0A0F6YKX5</accession>
<name>A0A0F6YKX5_9BACT</name>
<gene>
    <name evidence="2" type="ORF">DB32_006037</name>
</gene>